<dbReference type="EMBL" id="CP000301">
    <property type="protein sequence ID" value="ABD90161.1"/>
    <property type="molecule type" value="Genomic_DNA"/>
</dbReference>
<proteinExistence type="predicted"/>
<dbReference type="Gene3D" id="3.30.390.50">
    <property type="entry name" value="CO dehydrogenase flavoprotein, C-terminal domain"/>
    <property type="match status" value="1"/>
</dbReference>
<dbReference type="InterPro" id="IPR016166">
    <property type="entry name" value="FAD-bd_PCMH"/>
</dbReference>
<dbReference type="HOGENOM" id="CLU_058050_1_0_5"/>
<organism evidence="4">
    <name type="scientific">Rhodopseudomonas palustris (strain BisB18)</name>
    <dbReference type="NCBI Taxonomy" id="316056"/>
    <lineage>
        <taxon>Bacteria</taxon>
        <taxon>Pseudomonadati</taxon>
        <taxon>Pseudomonadota</taxon>
        <taxon>Alphaproteobacteria</taxon>
        <taxon>Hyphomicrobiales</taxon>
        <taxon>Nitrobacteraceae</taxon>
        <taxon>Rhodopseudomonas</taxon>
    </lineage>
</organism>
<evidence type="ECO:0000256" key="2">
    <source>
        <dbReference type="ARBA" id="ARBA00022827"/>
    </source>
</evidence>
<dbReference type="eggNOG" id="COG1319">
    <property type="taxonomic scope" value="Bacteria"/>
</dbReference>
<dbReference type="KEGG" id="rpc:RPC_4639"/>
<keyword evidence="1" id="KW-0285">Flavoprotein</keyword>
<dbReference type="GO" id="GO:0016491">
    <property type="term" value="F:oxidoreductase activity"/>
    <property type="evidence" value="ECO:0007669"/>
    <property type="project" value="InterPro"/>
</dbReference>
<evidence type="ECO:0000313" key="4">
    <source>
        <dbReference type="EMBL" id="ABD90161.1"/>
    </source>
</evidence>
<reference evidence="4" key="1">
    <citation type="submission" date="2006-03" db="EMBL/GenBank/DDBJ databases">
        <title>Complete sequence of Rhodopseudomonas palustris BisB18.</title>
        <authorList>
            <consortium name="US DOE Joint Genome Institute"/>
            <person name="Copeland A."/>
            <person name="Lucas S."/>
            <person name="Lapidus A."/>
            <person name="Barry K."/>
            <person name="Detter J.C."/>
            <person name="Glavina del Rio T."/>
            <person name="Hammon N."/>
            <person name="Israni S."/>
            <person name="Dalin E."/>
            <person name="Tice H."/>
            <person name="Pitluck S."/>
            <person name="Chain P."/>
            <person name="Malfatti S."/>
            <person name="Shin M."/>
            <person name="Vergez L."/>
            <person name="Schmutz J."/>
            <person name="Larimer F."/>
            <person name="Land M."/>
            <person name="Hauser L."/>
            <person name="Pelletier D.A."/>
            <person name="Kyrpides N."/>
            <person name="Anderson I."/>
            <person name="Oda Y."/>
            <person name="Harwood C.S."/>
            <person name="Richardson P."/>
        </authorList>
    </citation>
    <scope>NUCLEOTIDE SEQUENCE [LARGE SCALE GENOMIC DNA]</scope>
    <source>
        <strain evidence="4">BisB18</strain>
    </source>
</reference>
<feature type="domain" description="FAD-binding PCMH-type" evidence="3">
    <location>
        <begin position="1"/>
        <end position="221"/>
    </location>
</feature>
<protein>
    <submittedName>
        <fullName evidence="4">Molybdopterin dehydrogenase, FAD-binding</fullName>
    </submittedName>
</protein>
<dbReference type="GO" id="GO:0071949">
    <property type="term" value="F:FAD binding"/>
    <property type="evidence" value="ECO:0007669"/>
    <property type="project" value="InterPro"/>
</dbReference>
<evidence type="ECO:0000259" key="3">
    <source>
        <dbReference type="PROSITE" id="PS51387"/>
    </source>
</evidence>
<dbReference type="PANTHER" id="PTHR42659:SF1">
    <property type="entry name" value="OXIDOREDUCTASE"/>
    <property type="match status" value="1"/>
</dbReference>
<dbReference type="PROSITE" id="PS51387">
    <property type="entry name" value="FAD_PCMH"/>
    <property type="match status" value="1"/>
</dbReference>
<dbReference type="RefSeq" id="WP_011475038.1">
    <property type="nucleotide sequence ID" value="NC_007925.1"/>
</dbReference>
<dbReference type="InterPro" id="IPR005107">
    <property type="entry name" value="CO_DH_flav_C"/>
</dbReference>
<dbReference type="OrthoDB" id="9814706at2"/>
<dbReference type="SUPFAM" id="SSF55447">
    <property type="entry name" value="CO dehydrogenase flavoprotein C-terminal domain-like"/>
    <property type="match status" value="1"/>
</dbReference>
<name>Q20XH5_RHOPB</name>
<dbReference type="PANTHER" id="PTHR42659">
    <property type="entry name" value="XANTHINE DEHYDROGENASE SUBUNIT C-RELATED"/>
    <property type="match status" value="1"/>
</dbReference>
<gene>
    <name evidence="4" type="ordered locus">RPC_4639</name>
</gene>
<dbReference type="Gene3D" id="3.30.43.10">
    <property type="entry name" value="Uridine Diphospho-n-acetylenolpyruvylglucosamine Reductase, domain 2"/>
    <property type="match status" value="1"/>
</dbReference>
<dbReference type="InterPro" id="IPR036318">
    <property type="entry name" value="FAD-bd_PCMH-like_sf"/>
</dbReference>
<dbReference type="Pfam" id="PF00941">
    <property type="entry name" value="FAD_binding_5"/>
    <property type="match status" value="1"/>
</dbReference>
<dbReference type="InterPro" id="IPR036683">
    <property type="entry name" value="CO_DH_flav_C_dom_sf"/>
</dbReference>
<dbReference type="AlphaFoldDB" id="Q20XH5"/>
<evidence type="ECO:0000256" key="1">
    <source>
        <dbReference type="ARBA" id="ARBA00022630"/>
    </source>
</evidence>
<dbReference type="SMART" id="SM01092">
    <property type="entry name" value="CO_deh_flav_C"/>
    <property type="match status" value="1"/>
</dbReference>
<dbReference type="InterPro" id="IPR051312">
    <property type="entry name" value="Diverse_Substr_Oxidored"/>
</dbReference>
<dbReference type="STRING" id="316056.RPC_4639"/>
<sequence length="331" mass="34755">MTPFSYNRAANAGDAVRLGAGPGAKYLGGGTNLVDLMRETIERPVALVDVTALDARIFDTDDGGLYIGAAVRNSALAADRRVRANYPMLTRAILAGASAQIRNMATVGGNLLQRTRCTYFYDDAGSACNKRSPGQGCGARDGFHRYHAILGASEQCIATHPSDMAVALAALDAVVHLQGRGGARSIALSDLHLLPGERPDIETVLEPGELIAAIELPPLPLARNSAYRKVRDRASYAFAVISVAAALEVKHGRITDVRLALGGVAHKPWRAAKAEAALIGRPPSEVSFRTAADAELAEAVPLPLNAFKVELAKRSIAAVLADLAHASGAQP</sequence>
<keyword evidence="2" id="KW-0274">FAD</keyword>
<dbReference type="SUPFAM" id="SSF56176">
    <property type="entry name" value="FAD-binding/transporter-associated domain-like"/>
    <property type="match status" value="1"/>
</dbReference>
<dbReference type="InterPro" id="IPR016167">
    <property type="entry name" value="FAD-bd_PCMH_sub1"/>
</dbReference>
<dbReference type="Gene3D" id="3.30.465.10">
    <property type="match status" value="2"/>
</dbReference>
<accession>Q20XH5</accession>
<dbReference type="InterPro" id="IPR002346">
    <property type="entry name" value="Mopterin_DH_FAD-bd"/>
</dbReference>
<dbReference type="InterPro" id="IPR016169">
    <property type="entry name" value="FAD-bd_PCMH_sub2"/>
</dbReference>
<dbReference type="Pfam" id="PF03450">
    <property type="entry name" value="CO_deh_flav_C"/>
    <property type="match status" value="1"/>
</dbReference>